<evidence type="ECO:0000313" key="1">
    <source>
        <dbReference type="EMBL" id="JAH91741.1"/>
    </source>
</evidence>
<reference evidence="1" key="1">
    <citation type="submission" date="2014-11" db="EMBL/GenBank/DDBJ databases">
        <authorList>
            <person name="Amaro Gonzalez C."/>
        </authorList>
    </citation>
    <scope>NUCLEOTIDE SEQUENCE</scope>
</reference>
<protein>
    <submittedName>
        <fullName evidence="1">Uncharacterized protein</fullName>
    </submittedName>
</protein>
<accession>A0A0E9WN85</accession>
<organism evidence="1">
    <name type="scientific">Anguilla anguilla</name>
    <name type="common">European freshwater eel</name>
    <name type="synonym">Muraena anguilla</name>
    <dbReference type="NCBI Taxonomy" id="7936"/>
    <lineage>
        <taxon>Eukaryota</taxon>
        <taxon>Metazoa</taxon>
        <taxon>Chordata</taxon>
        <taxon>Craniata</taxon>
        <taxon>Vertebrata</taxon>
        <taxon>Euteleostomi</taxon>
        <taxon>Actinopterygii</taxon>
        <taxon>Neopterygii</taxon>
        <taxon>Teleostei</taxon>
        <taxon>Anguilliformes</taxon>
        <taxon>Anguillidae</taxon>
        <taxon>Anguilla</taxon>
    </lineage>
</organism>
<reference evidence="1" key="2">
    <citation type="journal article" date="2015" name="Fish Shellfish Immunol.">
        <title>Early steps in the European eel (Anguilla anguilla)-Vibrio vulnificus interaction in the gills: Role of the RtxA13 toxin.</title>
        <authorList>
            <person name="Callol A."/>
            <person name="Pajuelo D."/>
            <person name="Ebbesson L."/>
            <person name="Teles M."/>
            <person name="MacKenzie S."/>
            <person name="Amaro C."/>
        </authorList>
    </citation>
    <scope>NUCLEOTIDE SEQUENCE</scope>
</reference>
<name>A0A0E9WN85_ANGAN</name>
<sequence length="64" mass="7215">MEPCQTTTSLEGTHSYSENVSNFSQLIMSVCDGATKLQNIHFWCQISRFNLINKSPLCGIIVYD</sequence>
<proteinExistence type="predicted"/>
<dbReference type="EMBL" id="GBXM01016836">
    <property type="protein sequence ID" value="JAH91741.1"/>
    <property type="molecule type" value="Transcribed_RNA"/>
</dbReference>
<dbReference type="AlphaFoldDB" id="A0A0E9WN85"/>